<evidence type="ECO:0000313" key="1">
    <source>
        <dbReference type="EMBL" id="VTR94189.1"/>
    </source>
</evidence>
<keyword evidence="2" id="KW-1185">Reference proteome</keyword>
<dbReference type="EMBL" id="LR593886">
    <property type="protein sequence ID" value="VTR94189.1"/>
    <property type="molecule type" value="Genomic_DNA"/>
</dbReference>
<gene>
    <name evidence="1" type="ORF">SOIL9_35250</name>
</gene>
<reference evidence="1 2" key="1">
    <citation type="submission" date="2019-05" db="EMBL/GenBank/DDBJ databases">
        <authorList>
            <consortium name="Science for Life Laboratories"/>
        </authorList>
    </citation>
    <scope>NUCLEOTIDE SEQUENCE [LARGE SCALE GENOMIC DNA]</scope>
    <source>
        <strain evidence="1">Soil9</strain>
    </source>
</reference>
<name>A0A6P2CZ79_9BACT</name>
<dbReference type="KEGG" id="gms:SOIL9_35250"/>
<dbReference type="Proteomes" id="UP000464178">
    <property type="component" value="Chromosome"/>
</dbReference>
<organism evidence="1 2">
    <name type="scientific">Gemmata massiliana</name>
    <dbReference type="NCBI Taxonomy" id="1210884"/>
    <lineage>
        <taxon>Bacteria</taxon>
        <taxon>Pseudomonadati</taxon>
        <taxon>Planctomycetota</taxon>
        <taxon>Planctomycetia</taxon>
        <taxon>Gemmatales</taxon>
        <taxon>Gemmataceae</taxon>
        <taxon>Gemmata</taxon>
    </lineage>
</organism>
<accession>A0A6P2CZ79</accession>
<evidence type="ECO:0000313" key="2">
    <source>
        <dbReference type="Proteomes" id="UP000464178"/>
    </source>
</evidence>
<sequence>MCWSVTPRASRKATCANGPALFTSLATLATFSAEVMISSCSAGLSALVERTERDFLRDLVYQLVERAFRHAFQGNLGPFVETRGVRGLVSR</sequence>
<dbReference type="AlphaFoldDB" id="A0A6P2CZ79"/>
<proteinExistence type="predicted"/>
<protein>
    <submittedName>
        <fullName evidence="1">Uncharacterized protein</fullName>
    </submittedName>
</protein>